<sequence>MIHCDICHRPHHSTKLPFLCAVDARNRLYESRVEYARALIGHEDAERRVEAALASSEGGAKDPTPRSSAQVDRLRADEEASRDRTSQIIAQADRLRSEIDAARREIVAKKDAIARKKSDLASISAGTATRRNRQLEEVERSIQRLRYKWNRSADTMVATRAFLCEGSARLFGLRQVKKGSVKRYEIGGVEIFDLHAMNSKLCLLACLSPEVISTCLAHIAHILVLACHYLAIRLPAQITLPHSDYPRPTISPPSASYKHDEAPFPGSLASQIPAPTDGGEQKHFARPRPLFIDKALPTLAKEDPSAYSFFLEGVSLLAYDIAWACCSQGVSFGDKESYDDVCNMGQNLWRLLIGDQLHRRSVEPAFPSSLTPPTGSPRDDDRAEMTNPKSTIGRWSHGTLHSFLGGAEGSEFVRNFKILSPLKLADRLKKRLSSEAPMLEWEKIEGDELEDGFDDGVFVRGHGNAGRADLGAASVMSVRTVEPNGGVPGVASSARGTSGWTRLKHR</sequence>
<evidence type="ECO:0000256" key="1">
    <source>
        <dbReference type="ARBA" id="ARBA00009574"/>
    </source>
</evidence>
<feature type="region of interest" description="Disordered" evidence="5">
    <location>
        <begin position="486"/>
        <end position="506"/>
    </location>
</feature>
<comment type="caution">
    <text evidence="6">The sequence shown here is derived from an EMBL/GenBank/DDBJ whole genome shotgun (WGS) entry which is preliminary data.</text>
</comment>
<feature type="region of interest" description="Disordered" evidence="5">
    <location>
        <begin position="50"/>
        <end position="85"/>
    </location>
</feature>
<evidence type="ECO:0000256" key="2">
    <source>
        <dbReference type="ARBA" id="ARBA00013807"/>
    </source>
</evidence>
<gene>
    <name evidence="6" type="ORF">N658DRAFT_49859</name>
</gene>
<reference evidence="6" key="1">
    <citation type="journal article" date="2023" name="Mol. Phylogenet. Evol.">
        <title>Genome-scale phylogeny and comparative genomics of the fungal order Sordariales.</title>
        <authorList>
            <person name="Hensen N."/>
            <person name="Bonometti L."/>
            <person name="Westerberg I."/>
            <person name="Brannstrom I.O."/>
            <person name="Guillou S."/>
            <person name="Cros-Aarteil S."/>
            <person name="Calhoun S."/>
            <person name="Haridas S."/>
            <person name="Kuo A."/>
            <person name="Mondo S."/>
            <person name="Pangilinan J."/>
            <person name="Riley R."/>
            <person name="LaButti K."/>
            <person name="Andreopoulos B."/>
            <person name="Lipzen A."/>
            <person name="Chen C."/>
            <person name="Yan M."/>
            <person name="Daum C."/>
            <person name="Ng V."/>
            <person name="Clum A."/>
            <person name="Steindorff A."/>
            <person name="Ohm R.A."/>
            <person name="Martin F."/>
            <person name="Silar P."/>
            <person name="Natvig D.O."/>
            <person name="Lalanne C."/>
            <person name="Gautier V."/>
            <person name="Ament-Velasquez S.L."/>
            <person name="Kruys A."/>
            <person name="Hutchinson M.I."/>
            <person name="Powell A.J."/>
            <person name="Barry K."/>
            <person name="Miller A.N."/>
            <person name="Grigoriev I.V."/>
            <person name="Debuchy R."/>
            <person name="Gladieux P."/>
            <person name="Hiltunen Thoren M."/>
            <person name="Johannesson H."/>
        </authorList>
    </citation>
    <scope>NUCLEOTIDE SEQUENCE</scope>
    <source>
        <strain evidence="6">CBS 757.83</strain>
    </source>
</reference>
<dbReference type="GO" id="GO:0005768">
    <property type="term" value="C:endosome"/>
    <property type="evidence" value="ECO:0007669"/>
    <property type="project" value="TreeGrafter"/>
</dbReference>
<dbReference type="GO" id="GO:0032991">
    <property type="term" value="C:protein-containing complex"/>
    <property type="evidence" value="ECO:0007669"/>
    <property type="project" value="UniProtKB-ARBA"/>
</dbReference>
<dbReference type="GO" id="GO:0000323">
    <property type="term" value="C:lytic vacuole"/>
    <property type="evidence" value="ECO:0007669"/>
    <property type="project" value="TreeGrafter"/>
</dbReference>
<dbReference type="Proteomes" id="UP001305647">
    <property type="component" value="Unassembled WGS sequence"/>
</dbReference>
<dbReference type="PANTHER" id="PTHR15157">
    <property type="entry name" value="UV RADIATION RESISTANCE-ASSOCIATED GENE PROTEIN"/>
    <property type="match status" value="1"/>
</dbReference>
<dbReference type="PANTHER" id="PTHR15157:SF13">
    <property type="entry name" value="AUTOPHAGY-RELATED PROTEIN 14"/>
    <property type="match status" value="1"/>
</dbReference>
<dbReference type="Pfam" id="PF10186">
    <property type="entry name" value="ATG14"/>
    <property type="match status" value="1"/>
</dbReference>
<evidence type="ECO:0000256" key="3">
    <source>
        <dbReference type="ARBA" id="ARBA00023054"/>
    </source>
</evidence>
<organism evidence="6 7">
    <name type="scientific">Parathielavia hyrcaniae</name>
    <dbReference type="NCBI Taxonomy" id="113614"/>
    <lineage>
        <taxon>Eukaryota</taxon>
        <taxon>Fungi</taxon>
        <taxon>Dikarya</taxon>
        <taxon>Ascomycota</taxon>
        <taxon>Pezizomycotina</taxon>
        <taxon>Sordariomycetes</taxon>
        <taxon>Sordariomycetidae</taxon>
        <taxon>Sordariales</taxon>
        <taxon>Chaetomiaceae</taxon>
        <taxon>Parathielavia</taxon>
    </lineage>
</organism>
<feature type="region of interest" description="Disordered" evidence="5">
    <location>
        <begin position="363"/>
        <end position="393"/>
    </location>
</feature>
<reference evidence="6" key="2">
    <citation type="submission" date="2023-05" db="EMBL/GenBank/DDBJ databases">
        <authorList>
            <consortium name="Lawrence Berkeley National Laboratory"/>
            <person name="Steindorff A."/>
            <person name="Hensen N."/>
            <person name="Bonometti L."/>
            <person name="Westerberg I."/>
            <person name="Brannstrom I.O."/>
            <person name="Guillou S."/>
            <person name="Cros-Aarteil S."/>
            <person name="Calhoun S."/>
            <person name="Haridas S."/>
            <person name="Kuo A."/>
            <person name="Mondo S."/>
            <person name="Pangilinan J."/>
            <person name="Riley R."/>
            <person name="Labutti K."/>
            <person name="Andreopoulos B."/>
            <person name="Lipzen A."/>
            <person name="Chen C."/>
            <person name="Yanf M."/>
            <person name="Daum C."/>
            <person name="Ng V."/>
            <person name="Clum A."/>
            <person name="Ohm R."/>
            <person name="Martin F."/>
            <person name="Silar P."/>
            <person name="Natvig D."/>
            <person name="Lalanne C."/>
            <person name="Gautier V."/>
            <person name="Ament-Velasquez S.L."/>
            <person name="Kruys A."/>
            <person name="Hutchinson M.I."/>
            <person name="Powell A.J."/>
            <person name="Barry K."/>
            <person name="Miller A.N."/>
            <person name="Grigoriev I.V."/>
            <person name="Debuchy R."/>
            <person name="Gladieux P."/>
            <person name="Thoren M.H."/>
            <person name="Johannesson H."/>
        </authorList>
    </citation>
    <scope>NUCLEOTIDE SEQUENCE</scope>
    <source>
        <strain evidence="6">CBS 757.83</strain>
    </source>
</reference>
<dbReference type="AlphaFoldDB" id="A0AAN6Q4J3"/>
<keyword evidence="3 4" id="KW-0175">Coiled coil</keyword>
<name>A0AAN6Q4J3_9PEZI</name>
<accession>A0AAN6Q4J3</accession>
<evidence type="ECO:0000313" key="6">
    <source>
        <dbReference type="EMBL" id="KAK4101630.1"/>
    </source>
</evidence>
<feature type="coiled-coil region" evidence="4">
    <location>
        <begin position="85"/>
        <end position="119"/>
    </location>
</feature>
<dbReference type="EMBL" id="MU863634">
    <property type="protein sequence ID" value="KAK4101630.1"/>
    <property type="molecule type" value="Genomic_DNA"/>
</dbReference>
<comment type="similarity">
    <text evidence="1">Belongs to the ATG14 family.</text>
</comment>
<dbReference type="GO" id="GO:0000149">
    <property type="term" value="F:SNARE binding"/>
    <property type="evidence" value="ECO:0007669"/>
    <property type="project" value="TreeGrafter"/>
</dbReference>
<evidence type="ECO:0000313" key="7">
    <source>
        <dbReference type="Proteomes" id="UP001305647"/>
    </source>
</evidence>
<feature type="compositionally biased region" description="Basic and acidic residues" evidence="5">
    <location>
        <begin position="72"/>
        <end position="85"/>
    </location>
</feature>
<evidence type="ECO:0000256" key="4">
    <source>
        <dbReference type="SAM" id="Coils"/>
    </source>
</evidence>
<proteinExistence type="inferred from homology"/>
<dbReference type="InterPro" id="IPR018791">
    <property type="entry name" value="UV_resistance/autophagy_Atg14"/>
</dbReference>
<keyword evidence="7" id="KW-1185">Reference proteome</keyword>
<dbReference type="GO" id="GO:0035493">
    <property type="term" value="P:SNARE complex assembly"/>
    <property type="evidence" value="ECO:0007669"/>
    <property type="project" value="TreeGrafter"/>
</dbReference>
<protein>
    <recommendedName>
        <fullName evidence="2">Autophagy-related protein 14</fullName>
    </recommendedName>
</protein>
<evidence type="ECO:0000256" key="5">
    <source>
        <dbReference type="SAM" id="MobiDB-lite"/>
    </source>
</evidence>